<evidence type="ECO:0000256" key="1">
    <source>
        <dbReference type="SAM" id="MobiDB-lite"/>
    </source>
</evidence>
<dbReference type="AlphaFoldDB" id="A0A445MG89"/>
<feature type="compositionally biased region" description="Pro residues" evidence="1">
    <location>
        <begin position="130"/>
        <end position="142"/>
    </location>
</feature>
<evidence type="ECO:0000313" key="2">
    <source>
        <dbReference type="EMBL" id="RZR73284.1"/>
    </source>
</evidence>
<dbReference type="EMBL" id="KV875873">
    <property type="protein sequence ID" value="RZR73284.1"/>
    <property type="molecule type" value="Genomic_DNA"/>
</dbReference>
<name>A0A445MG89_ENSVE</name>
<accession>A0A445MG89</accession>
<organism evidence="2">
    <name type="scientific">Ensete ventricosum</name>
    <name type="common">Abyssinian banana</name>
    <name type="synonym">Musa ensete</name>
    <dbReference type="NCBI Taxonomy" id="4639"/>
    <lineage>
        <taxon>Eukaryota</taxon>
        <taxon>Viridiplantae</taxon>
        <taxon>Streptophyta</taxon>
        <taxon>Embryophyta</taxon>
        <taxon>Tracheophyta</taxon>
        <taxon>Spermatophyta</taxon>
        <taxon>Magnoliopsida</taxon>
        <taxon>Liliopsida</taxon>
        <taxon>Zingiberales</taxon>
        <taxon>Musaceae</taxon>
        <taxon>Ensete</taxon>
    </lineage>
</organism>
<proteinExistence type="predicted"/>
<protein>
    <submittedName>
        <fullName evidence="2">Uncharacterized protein</fullName>
    </submittedName>
</protein>
<gene>
    <name evidence="2" type="ORF">BHM03_00022268</name>
</gene>
<feature type="region of interest" description="Disordered" evidence="1">
    <location>
        <begin position="122"/>
        <end position="149"/>
    </location>
</feature>
<reference evidence="2" key="1">
    <citation type="journal article" date="2018" name="Data Brief">
        <title>Genome sequence data from 17 accessions of Ensete ventricosum, a staple food crop for millions in Ethiopia.</title>
        <authorList>
            <person name="Yemataw Z."/>
            <person name="Muzemil S."/>
            <person name="Ambachew D."/>
            <person name="Tripathi L."/>
            <person name="Tesfaye K."/>
            <person name="Chala A."/>
            <person name="Farbos A."/>
            <person name="O'Neill P."/>
            <person name="Moore K."/>
            <person name="Grant M."/>
            <person name="Studholme D.J."/>
        </authorList>
    </citation>
    <scope>NUCLEOTIDE SEQUENCE [LARGE SCALE GENOMIC DNA]</scope>
    <source>
        <tissue evidence="2">Leaf</tissue>
    </source>
</reference>
<sequence length="171" mass="18028">MASWPSPCPPLRPHRRCPYVGDDAARRRRGQLPLRQALLPSGGTSWAGDAALRGRCHCWRLLLPSAALVGDSPGHGATPCGLATGSRHLRPGRGRYLRPQAPAMPAGDRACWRLPLAGRLPLQGGFGRGQPPPYKGPGPQPAAPCSQPGRGWSALHGGWPPFLLAVLAANA</sequence>
<dbReference type="Proteomes" id="UP000290560">
    <property type="component" value="Unassembled WGS sequence"/>
</dbReference>